<dbReference type="PROSITE" id="PS51257">
    <property type="entry name" value="PROKAR_LIPOPROTEIN"/>
    <property type="match status" value="1"/>
</dbReference>
<proteinExistence type="predicted"/>
<gene>
    <name evidence="2" type="ORF">V3H18_01740</name>
</gene>
<evidence type="ECO:0008006" key="4">
    <source>
        <dbReference type="Google" id="ProtNLM"/>
    </source>
</evidence>
<dbReference type="RefSeq" id="WP_332080155.1">
    <property type="nucleotide sequence ID" value="NZ_JAZHYN010000003.1"/>
</dbReference>
<dbReference type="Gene3D" id="3.40.50.1110">
    <property type="entry name" value="SGNH hydrolase"/>
    <property type="match status" value="1"/>
</dbReference>
<evidence type="ECO:0000256" key="1">
    <source>
        <dbReference type="SAM" id="Phobius"/>
    </source>
</evidence>
<sequence>MTNIKALAQAIIVNLIVFMVMACIALLALELILRTTELLDQTNSPTPSYIPDRLKNEDSRIGKIGFIDVNGFRTAVEIPDLIDHLRHNKRCKIVVLGDSYVWGDGLSPDMRWPAKFQNLVNCDVYPFGKNGWSSLHYFGFYEEYLKDLDFDYLLIGLVANDPHPMGKFLGHNYEPTFMPYHLTDLYSISYMFNLQKYDYLLNKSLAFGYIDQLVKNYLATKAPIVGSPQHPPIIAYNYKSWTDRIYEDDIYNLWESALADFAKISRHRFGFLFTPIDATSDEQARWNKIERTLQKFNFVYENALEDQKAIFGDAPRPRSFWANPADGHPGDVQTTIFANKALRLLKRLGYKDNVK</sequence>
<feature type="transmembrane region" description="Helical" evidence="1">
    <location>
        <begin position="6"/>
        <end position="29"/>
    </location>
</feature>
<dbReference type="EMBL" id="JAZHYN010000003">
    <property type="protein sequence ID" value="MEF3365249.1"/>
    <property type="molecule type" value="Genomic_DNA"/>
</dbReference>
<keyword evidence="1" id="KW-1133">Transmembrane helix</keyword>
<evidence type="ECO:0000313" key="3">
    <source>
        <dbReference type="Proteomes" id="UP001350748"/>
    </source>
</evidence>
<dbReference type="SUPFAM" id="SSF52266">
    <property type="entry name" value="SGNH hydrolase"/>
    <property type="match status" value="1"/>
</dbReference>
<keyword evidence="1" id="KW-0472">Membrane</keyword>
<accession>A0ABU7XCY6</accession>
<reference evidence="2 3" key="1">
    <citation type="submission" date="2024-02" db="EMBL/GenBank/DDBJ databases">
        <authorList>
            <person name="Grouzdev D."/>
        </authorList>
    </citation>
    <scope>NUCLEOTIDE SEQUENCE [LARGE SCALE GENOMIC DNA]</scope>
    <source>
        <strain evidence="2 3">9N</strain>
    </source>
</reference>
<evidence type="ECO:0000313" key="2">
    <source>
        <dbReference type="EMBL" id="MEF3365249.1"/>
    </source>
</evidence>
<dbReference type="Proteomes" id="UP001350748">
    <property type="component" value="Unassembled WGS sequence"/>
</dbReference>
<keyword evidence="3" id="KW-1185">Reference proteome</keyword>
<name>A0ABU7XCY6_9HYPH</name>
<dbReference type="InterPro" id="IPR036514">
    <property type="entry name" value="SGNH_hydro_sf"/>
</dbReference>
<comment type="caution">
    <text evidence="2">The sequence shown here is derived from an EMBL/GenBank/DDBJ whole genome shotgun (WGS) entry which is preliminary data.</text>
</comment>
<organism evidence="2 3">
    <name type="scientific">Methylocystis borbori</name>
    <dbReference type="NCBI Taxonomy" id="3118750"/>
    <lineage>
        <taxon>Bacteria</taxon>
        <taxon>Pseudomonadati</taxon>
        <taxon>Pseudomonadota</taxon>
        <taxon>Alphaproteobacteria</taxon>
        <taxon>Hyphomicrobiales</taxon>
        <taxon>Methylocystaceae</taxon>
        <taxon>Methylocystis</taxon>
    </lineage>
</organism>
<keyword evidence="1" id="KW-0812">Transmembrane</keyword>
<protein>
    <recommendedName>
        <fullName evidence="4">SGNH/GDSL hydrolase family protein</fullName>
    </recommendedName>
</protein>